<organism evidence="1 2">
    <name type="scientific">Actinoallomurus vinaceus</name>
    <dbReference type="NCBI Taxonomy" id="1080074"/>
    <lineage>
        <taxon>Bacteria</taxon>
        <taxon>Bacillati</taxon>
        <taxon>Actinomycetota</taxon>
        <taxon>Actinomycetes</taxon>
        <taxon>Streptosporangiales</taxon>
        <taxon>Thermomonosporaceae</taxon>
        <taxon>Actinoallomurus</taxon>
    </lineage>
</organism>
<gene>
    <name evidence="1" type="ORF">GCM10023196_106020</name>
</gene>
<proteinExistence type="predicted"/>
<protein>
    <submittedName>
        <fullName evidence="1">Uncharacterized protein</fullName>
    </submittedName>
</protein>
<sequence length="198" mass="22126">MLHAFVYNEIAILVRHWFEVSLEDSHLEHGARVELRLRSPQPHRGTESAAQRIVADQPLWRADLFDRIDGVRGGFEAAHFHPRFDGVEPCERHWADEIKAAPWDWLGDQLSDIAGVAAAAGTQLRDPAADSEQVRADAPAIVAVAQSRAAIQCGAKEQCYAWTQDAADLVHLMLDRLAKPELLDRDRVSPWLASQNAR</sequence>
<accession>A0ABP8UUE4</accession>
<evidence type="ECO:0000313" key="2">
    <source>
        <dbReference type="Proteomes" id="UP001501442"/>
    </source>
</evidence>
<name>A0ABP8UUE4_9ACTN</name>
<dbReference type="EMBL" id="BAABHK010000033">
    <property type="protein sequence ID" value="GAA4640460.1"/>
    <property type="molecule type" value="Genomic_DNA"/>
</dbReference>
<comment type="caution">
    <text evidence="1">The sequence shown here is derived from an EMBL/GenBank/DDBJ whole genome shotgun (WGS) entry which is preliminary data.</text>
</comment>
<evidence type="ECO:0000313" key="1">
    <source>
        <dbReference type="EMBL" id="GAA4640460.1"/>
    </source>
</evidence>
<keyword evidence="2" id="KW-1185">Reference proteome</keyword>
<dbReference type="RefSeq" id="WP_345444233.1">
    <property type="nucleotide sequence ID" value="NZ_BAABHK010000033.1"/>
</dbReference>
<reference evidence="2" key="1">
    <citation type="journal article" date="2019" name="Int. J. Syst. Evol. Microbiol.">
        <title>The Global Catalogue of Microorganisms (GCM) 10K type strain sequencing project: providing services to taxonomists for standard genome sequencing and annotation.</title>
        <authorList>
            <consortium name="The Broad Institute Genomics Platform"/>
            <consortium name="The Broad Institute Genome Sequencing Center for Infectious Disease"/>
            <person name="Wu L."/>
            <person name="Ma J."/>
        </authorList>
    </citation>
    <scope>NUCLEOTIDE SEQUENCE [LARGE SCALE GENOMIC DNA]</scope>
    <source>
        <strain evidence="2">JCM 17939</strain>
    </source>
</reference>
<dbReference type="Proteomes" id="UP001501442">
    <property type="component" value="Unassembled WGS sequence"/>
</dbReference>